<dbReference type="SUPFAM" id="SSF52402">
    <property type="entry name" value="Adenine nucleotide alpha hydrolases-like"/>
    <property type="match status" value="1"/>
</dbReference>
<dbReference type="InterPro" id="IPR006016">
    <property type="entry name" value="UspA"/>
</dbReference>
<organism evidence="3 4">
    <name type="scientific">Natronocalculus amylovorans</name>
    <dbReference type="NCBI Taxonomy" id="2917812"/>
    <lineage>
        <taxon>Archaea</taxon>
        <taxon>Methanobacteriati</taxon>
        <taxon>Methanobacteriota</taxon>
        <taxon>Stenosarchaea group</taxon>
        <taxon>Halobacteria</taxon>
        <taxon>Halobacteriales</taxon>
        <taxon>Haloferacaceae</taxon>
        <taxon>Natronocalculus</taxon>
    </lineage>
</organism>
<keyword evidence="4" id="KW-1185">Reference proteome</keyword>
<dbReference type="PANTHER" id="PTHR46268">
    <property type="entry name" value="STRESS RESPONSE PROTEIN NHAX"/>
    <property type="match status" value="1"/>
</dbReference>
<dbReference type="Gene3D" id="3.40.50.12370">
    <property type="match status" value="1"/>
</dbReference>
<comment type="caution">
    <text evidence="3">The sequence shown here is derived from an EMBL/GenBank/DDBJ whole genome shotgun (WGS) entry which is preliminary data.</text>
</comment>
<dbReference type="EMBL" id="JAKRVX010000004">
    <property type="protein sequence ID" value="MCL9817612.1"/>
    <property type="molecule type" value="Genomic_DNA"/>
</dbReference>
<reference evidence="3" key="2">
    <citation type="submission" date="2022-02" db="EMBL/GenBank/DDBJ databases">
        <authorList>
            <person name="Elcheninov A.G."/>
            <person name="Sorokin D.Y."/>
            <person name="Kublanov I.V."/>
        </authorList>
    </citation>
    <scope>NUCLEOTIDE SEQUENCE</scope>
    <source>
        <strain evidence="3">AArc-St2</strain>
    </source>
</reference>
<feature type="domain" description="UspA" evidence="2">
    <location>
        <begin position="142"/>
        <end position="260"/>
    </location>
</feature>
<evidence type="ECO:0000313" key="4">
    <source>
        <dbReference type="Proteomes" id="UP001203207"/>
    </source>
</evidence>
<accession>A0AAE3FYA9</accession>
<dbReference type="Pfam" id="PF00582">
    <property type="entry name" value="Usp"/>
    <property type="match status" value="1"/>
</dbReference>
<evidence type="ECO:0000313" key="3">
    <source>
        <dbReference type="EMBL" id="MCL9817612.1"/>
    </source>
</evidence>
<evidence type="ECO:0000256" key="1">
    <source>
        <dbReference type="ARBA" id="ARBA00008791"/>
    </source>
</evidence>
<protein>
    <submittedName>
        <fullName evidence="3">Universal stress protein</fullName>
    </submittedName>
</protein>
<evidence type="ECO:0000259" key="2">
    <source>
        <dbReference type="Pfam" id="PF00582"/>
    </source>
</evidence>
<dbReference type="Proteomes" id="UP001203207">
    <property type="component" value="Unassembled WGS sequence"/>
</dbReference>
<dbReference type="PANTHER" id="PTHR46268:SF6">
    <property type="entry name" value="UNIVERSAL STRESS PROTEIN UP12"/>
    <property type="match status" value="1"/>
</dbReference>
<sequence length="265" mass="27406">MLADVSGTGDVIADNGGTKESCLLAPIADPEVRTEAAALGAVLAAKRNVGLCLSEETSTESVSTLTDTGEKTVAVQHAPSVSGGLSSLASRCNATAVVMKRDRNLGVLDDILSSPASKLAASGTADVLTITGDMSLDSVASILVPITDGPNSPLAVEAAVSVALAHDTAVDLFHVKTPESETDGEEFLEGTAAQIIDKYGDIELDTWLFEADDVADAIIEQSQYYDLTVIGAPQSGRLQQFVFGSTTKDVEKRAVSPVIVSHSSQ</sequence>
<dbReference type="AlphaFoldDB" id="A0AAE3FYA9"/>
<gene>
    <name evidence="3" type="ORF">AArcSt2_11710</name>
</gene>
<proteinExistence type="inferred from homology"/>
<dbReference type="CDD" id="cd00293">
    <property type="entry name" value="USP-like"/>
    <property type="match status" value="1"/>
</dbReference>
<reference evidence="3" key="1">
    <citation type="journal article" date="2022" name="Syst. Appl. Microbiol.">
        <title>Natronocalculus amylovorans gen. nov., sp. nov., and Natranaeroarchaeum aerophilus sp. nov., dominant culturable amylolytic natronoarchaea from hypersaline soda lakes in southwestern Siberia.</title>
        <authorList>
            <person name="Sorokin D.Y."/>
            <person name="Elcheninov A.G."/>
            <person name="Khizhniak T.V."/>
            <person name="Koenen M."/>
            <person name="Bale N.J."/>
            <person name="Damste J.S.S."/>
            <person name="Kublanov I.V."/>
        </authorList>
    </citation>
    <scope>NUCLEOTIDE SEQUENCE</scope>
    <source>
        <strain evidence="3">AArc-St2</strain>
    </source>
</reference>
<name>A0AAE3FYA9_9EURY</name>
<comment type="similarity">
    <text evidence="1">Belongs to the universal stress protein A family.</text>
</comment>
<dbReference type="RefSeq" id="WP_250584835.1">
    <property type="nucleotide sequence ID" value="NZ_JAKRVX010000004.1"/>
</dbReference>